<feature type="domain" description="Metallo-beta-lactamase" evidence="1">
    <location>
        <begin position="28"/>
        <end position="186"/>
    </location>
</feature>
<dbReference type="EMBL" id="JAEHOI010000006">
    <property type="protein sequence ID" value="MBK0422029.1"/>
    <property type="molecule type" value="Genomic_DNA"/>
</dbReference>
<gene>
    <name evidence="2" type="ORF">JD292_08075</name>
</gene>
<name>A0A934UWT8_9MICO</name>
<protein>
    <submittedName>
        <fullName evidence="2">MBL fold metallo-hydrolase</fullName>
    </submittedName>
</protein>
<evidence type="ECO:0000313" key="3">
    <source>
        <dbReference type="Proteomes" id="UP000618733"/>
    </source>
</evidence>
<dbReference type="Proteomes" id="UP000618733">
    <property type="component" value="Unassembled WGS sequence"/>
</dbReference>
<dbReference type="InterPro" id="IPR001279">
    <property type="entry name" value="Metallo-B-lactamas"/>
</dbReference>
<dbReference type="Gene3D" id="3.60.15.10">
    <property type="entry name" value="Ribonuclease Z/Hydroxyacylglutathione hydrolase-like"/>
    <property type="match status" value="2"/>
</dbReference>
<accession>A0A934UWT8</accession>
<dbReference type="PANTHER" id="PTHR23131:SF0">
    <property type="entry name" value="ENDORIBONUCLEASE LACTB2"/>
    <property type="match status" value="1"/>
</dbReference>
<dbReference type="PANTHER" id="PTHR23131">
    <property type="entry name" value="ENDORIBONUCLEASE LACTB2"/>
    <property type="match status" value="1"/>
</dbReference>
<dbReference type="InterPro" id="IPR036866">
    <property type="entry name" value="RibonucZ/Hydroxyglut_hydro"/>
</dbReference>
<sequence>MLQPLEAAEGPEPILVRAPNPGIMTLEGTNSWVIPCPDGKIAVVDPGPADLGHIAALERRGEIRAVLLTHRHRDHSAAIELLAEGVPVYAASPAMARGVPPAVDGQEIALGSASIKVLKLPGHTDDSLGFALAPSGGRPVLFTGDALLGGRNSTLLVARDGGTLDAYLDTLERMSSLEGWRGAPGHGPAIADLAAHARGAIRHRVGRLDELRAALAADPGASLSALAEARYPGAPDRQRIAIRMLEVEIAYLAGAGRREGTE</sequence>
<comment type="caution">
    <text evidence="2">The sequence shown here is derived from an EMBL/GenBank/DDBJ whole genome shotgun (WGS) entry which is preliminary data.</text>
</comment>
<dbReference type="CDD" id="cd16278">
    <property type="entry name" value="metallo-hydrolase-like_MBL-fold"/>
    <property type="match status" value="1"/>
</dbReference>
<dbReference type="SMART" id="SM00849">
    <property type="entry name" value="Lactamase_B"/>
    <property type="match status" value="1"/>
</dbReference>
<dbReference type="AlphaFoldDB" id="A0A934UWT8"/>
<organism evidence="2 3">
    <name type="scientific">Leucobacter edaphi</name>
    <dbReference type="NCBI Taxonomy" id="2796472"/>
    <lineage>
        <taxon>Bacteria</taxon>
        <taxon>Bacillati</taxon>
        <taxon>Actinomycetota</taxon>
        <taxon>Actinomycetes</taxon>
        <taxon>Micrococcales</taxon>
        <taxon>Microbacteriaceae</taxon>
        <taxon>Leucobacter</taxon>
    </lineage>
</organism>
<evidence type="ECO:0000313" key="2">
    <source>
        <dbReference type="EMBL" id="MBK0422029.1"/>
    </source>
</evidence>
<dbReference type="Pfam" id="PF00753">
    <property type="entry name" value="Lactamase_B"/>
    <property type="match status" value="2"/>
</dbReference>
<dbReference type="RefSeq" id="WP_200132220.1">
    <property type="nucleotide sequence ID" value="NZ_JAEHOI010000006.1"/>
</dbReference>
<dbReference type="InterPro" id="IPR050662">
    <property type="entry name" value="Sec-metab_biosynth-thioest"/>
</dbReference>
<evidence type="ECO:0000259" key="1">
    <source>
        <dbReference type="SMART" id="SM00849"/>
    </source>
</evidence>
<proteinExistence type="predicted"/>
<keyword evidence="3" id="KW-1185">Reference proteome</keyword>
<dbReference type="SUPFAM" id="SSF56281">
    <property type="entry name" value="Metallo-hydrolase/oxidoreductase"/>
    <property type="match status" value="1"/>
</dbReference>
<reference evidence="2" key="1">
    <citation type="submission" date="2020-12" db="EMBL/GenBank/DDBJ databases">
        <title>Leucobacter sp. CAS2, isolated from Chromium sludge.</title>
        <authorList>
            <person name="Xu Z."/>
        </authorList>
    </citation>
    <scope>NUCLEOTIDE SEQUENCE</scope>
    <source>
        <strain evidence="2">CSA2</strain>
    </source>
</reference>